<dbReference type="InterPro" id="IPR052310">
    <property type="entry name" value="Kelch/BTB_domain_protein"/>
</dbReference>
<evidence type="ECO:0000313" key="3">
    <source>
        <dbReference type="EMBL" id="RMB88591.1"/>
    </source>
</evidence>
<proteinExistence type="predicted"/>
<dbReference type="PANTHER" id="PTHR45972:SF1">
    <property type="entry name" value="KELCH DOMAIN-CONTAINING PROTEIN 7A"/>
    <property type="match status" value="1"/>
</dbReference>
<reference evidence="3 4" key="1">
    <citation type="submission" date="2018-07" db="EMBL/GenBank/DDBJ databases">
        <title>A high quality draft genome assembly of the barn swallow (H. rustica rustica).</title>
        <authorList>
            <person name="Formenti G."/>
            <person name="Chiara M."/>
            <person name="Poveda L."/>
            <person name="Francoijs K.-J."/>
            <person name="Bonisoli-Alquati A."/>
            <person name="Canova L."/>
            <person name="Gianfranceschi L."/>
            <person name="Horner D.S."/>
            <person name="Saino N."/>
        </authorList>
    </citation>
    <scope>NUCLEOTIDE SEQUENCE [LARGE SCALE GENOMIC DNA]</scope>
    <source>
        <strain evidence="3">Chelidonia</strain>
        <tissue evidence="3">Blood</tissue>
    </source>
</reference>
<organism evidence="3 4">
    <name type="scientific">Hirundo rustica rustica</name>
    <dbReference type="NCBI Taxonomy" id="333673"/>
    <lineage>
        <taxon>Eukaryota</taxon>
        <taxon>Metazoa</taxon>
        <taxon>Chordata</taxon>
        <taxon>Craniata</taxon>
        <taxon>Vertebrata</taxon>
        <taxon>Euteleostomi</taxon>
        <taxon>Archelosauria</taxon>
        <taxon>Archosauria</taxon>
        <taxon>Dinosauria</taxon>
        <taxon>Saurischia</taxon>
        <taxon>Theropoda</taxon>
        <taxon>Coelurosauria</taxon>
        <taxon>Aves</taxon>
        <taxon>Neognathae</taxon>
        <taxon>Neoaves</taxon>
        <taxon>Telluraves</taxon>
        <taxon>Australaves</taxon>
        <taxon>Passeriformes</taxon>
        <taxon>Sylvioidea</taxon>
        <taxon>Hirundinidae</taxon>
        <taxon>Hirundo</taxon>
    </lineage>
</organism>
<gene>
    <name evidence="3" type="ORF">DUI87_35032</name>
</gene>
<dbReference type="STRING" id="333673.A0A3M0IGG1"/>
<sequence>MELGSEPGISLGIELRGKAGIKLGSEPGSEPGSQPGSELGSKAGVELGIEPRTPLGSELGDKAGIELGSELRIPLGSEPGISLGSELGGKAGIELGSEPGIPLGSEPGIPLGSDPGSPTPGAVAGARSSPAQSDPPSPSSGRSPGIGDARTEGDGCAQGTERDPAGAGRSRESSAGTIRTLSVTSNLGLLLAASEAGSDTSYCFSSVAKIQVEENFIPERRDKDRPGSPRPGLRGKVYDYFVQSVSESVSRWTSLPFVPAGTSLRQAERRSGTRAENPAWEIPDPNTSAAPQESSPEPPPPGRNGGTLGIAPQLPPPGGLPAADPEPSAAPAPARCTWGTAARFCAGPRRGGCGRRRRAALRLMSRHLLQVLRSPHVYGLLNAAERELLPALRKPRPAAPGGGRHPSGRARPPPRAPLLLRRGRGPLAPAVPAAGRGVRARLLRLLHVQLPVPGARLGGRGPGAQPLAPRALLRPAL</sequence>
<protein>
    <submittedName>
        <fullName evidence="3">Uncharacterized protein</fullName>
    </submittedName>
</protein>
<feature type="compositionally biased region" description="Low complexity" evidence="2">
    <location>
        <begin position="320"/>
        <end position="334"/>
    </location>
</feature>
<evidence type="ECO:0000313" key="4">
    <source>
        <dbReference type="Proteomes" id="UP000269221"/>
    </source>
</evidence>
<feature type="compositionally biased region" description="Basic and acidic residues" evidence="2">
    <location>
        <begin position="160"/>
        <end position="172"/>
    </location>
</feature>
<feature type="region of interest" description="Disordered" evidence="2">
    <location>
        <begin position="74"/>
        <end position="179"/>
    </location>
</feature>
<dbReference type="AlphaFoldDB" id="A0A3M0IGG1"/>
<keyword evidence="1" id="KW-0677">Repeat</keyword>
<evidence type="ECO:0000256" key="2">
    <source>
        <dbReference type="SAM" id="MobiDB-lite"/>
    </source>
</evidence>
<dbReference type="PANTHER" id="PTHR45972">
    <property type="entry name" value="BTB_2 DOMAIN-CONTAINING PROTEIN"/>
    <property type="match status" value="1"/>
</dbReference>
<dbReference type="OrthoDB" id="45365at2759"/>
<evidence type="ECO:0000256" key="1">
    <source>
        <dbReference type="ARBA" id="ARBA00022737"/>
    </source>
</evidence>
<name>A0A3M0IGG1_HIRRU</name>
<dbReference type="EMBL" id="QRBI01000319">
    <property type="protein sequence ID" value="RMB88591.1"/>
    <property type="molecule type" value="Genomic_DNA"/>
</dbReference>
<feature type="region of interest" description="Disordered" evidence="2">
    <location>
        <begin position="264"/>
        <end position="334"/>
    </location>
</feature>
<keyword evidence="4" id="KW-1185">Reference proteome</keyword>
<comment type="caution">
    <text evidence="3">The sequence shown here is derived from an EMBL/GenBank/DDBJ whole genome shotgun (WGS) entry which is preliminary data.</text>
</comment>
<feature type="region of interest" description="Disordered" evidence="2">
    <location>
        <begin position="20"/>
        <end position="61"/>
    </location>
</feature>
<feature type="region of interest" description="Disordered" evidence="2">
    <location>
        <begin position="393"/>
        <end position="416"/>
    </location>
</feature>
<dbReference type="Proteomes" id="UP000269221">
    <property type="component" value="Unassembled WGS sequence"/>
</dbReference>
<accession>A0A3M0IGG1</accession>